<evidence type="ECO:0000313" key="3">
    <source>
        <dbReference type="Proteomes" id="UP000789508"/>
    </source>
</evidence>
<evidence type="ECO:0000256" key="1">
    <source>
        <dbReference type="SAM" id="SignalP"/>
    </source>
</evidence>
<dbReference type="Proteomes" id="UP000789508">
    <property type="component" value="Unassembled WGS sequence"/>
</dbReference>
<dbReference type="AlphaFoldDB" id="A0A9N9NE84"/>
<gene>
    <name evidence="2" type="ORF">ALEPTO_LOCUS12370</name>
</gene>
<name>A0A9N9NE84_9GLOM</name>
<reference evidence="2" key="1">
    <citation type="submission" date="2021-06" db="EMBL/GenBank/DDBJ databases">
        <authorList>
            <person name="Kallberg Y."/>
            <person name="Tangrot J."/>
            <person name="Rosling A."/>
        </authorList>
    </citation>
    <scope>NUCLEOTIDE SEQUENCE</scope>
    <source>
        <strain evidence="2">FL130A</strain>
    </source>
</reference>
<comment type="caution">
    <text evidence="2">The sequence shown here is derived from an EMBL/GenBank/DDBJ whole genome shotgun (WGS) entry which is preliminary data.</text>
</comment>
<keyword evidence="1" id="KW-0732">Signal</keyword>
<sequence length="139" mass="15851">MKFLITTFVLLVSVAILAQISLVSGALPHFILAEEKRNILPRLPFYGMPRGPHQPNTPVVTKNPYIKFKNDYPCATFELRTRILEFKQALDQTTLNEVESCIDDVIKGTNDMEDITIQYILAEEHSTTDKAKSHHKTEH</sequence>
<organism evidence="2 3">
    <name type="scientific">Ambispora leptoticha</name>
    <dbReference type="NCBI Taxonomy" id="144679"/>
    <lineage>
        <taxon>Eukaryota</taxon>
        <taxon>Fungi</taxon>
        <taxon>Fungi incertae sedis</taxon>
        <taxon>Mucoromycota</taxon>
        <taxon>Glomeromycotina</taxon>
        <taxon>Glomeromycetes</taxon>
        <taxon>Archaeosporales</taxon>
        <taxon>Ambisporaceae</taxon>
        <taxon>Ambispora</taxon>
    </lineage>
</organism>
<dbReference type="EMBL" id="CAJVPS010027559">
    <property type="protein sequence ID" value="CAG8724257.1"/>
    <property type="molecule type" value="Genomic_DNA"/>
</dbReference>
<feature type="chain" id="PRO_5040337603" evidence="1">
    <location>
        <begin position="26"/>
        <end position="139"/>
    </location>
</feature>
<accession>A0A9N9NE84</accession>
<evidence type="ECO:0000313" key="2">
    <source>
        <dbReference type="EMBL" id="CAG8724257.1"/>
    </source>
</evidence>
<keyword evidence="3" id="KW-1185">Reference proteome</keyword>
<feature type="signal peptide" evidence="1">
    <location>
        <begin position="1"/>
        <end position="25"/>
    </location>
</feature>
<dbReference type="OrthoDB" id="2481684at2759"/>
<proteinExistence type="predicted"/>
<protein>
    <submittedName>
        <fullName evidence="2">3589_t:CDS:1</fullName>
    </submittedName>
</protein>